<evidence type="ECO:0000313" key="3">
    <source>
        <dbReference type="Proteomes" id="UP000516437"/>
    </source>
</evidence>
<accession>A0A6A1VJ19</accession>
<feature type="domain" description="PB1-like" evidence="1">
    <location>
        <begin position="3"/>
        <end position="73"/>
    </location>
</feature>
<evidence type="ECO:0000259" key="1">
    <source>
        <dbReference type="Pfam" id="PF26130"/>
    </source>
</evidence>
<dbReference type="InterPro" id="IPR058594">
    <property type="entry name" value="PB1-like_dom_pln"/>
</dbReference>
<dbReference type="AlphaFoldDB" id="A0A6A1VJ19"/>
<dbReference type="Pfam" id="PF26130">
    <property type="entry name" value="PB1-like"/>
    <property type="match status" value="1"/>
</dbReference>
<protein>
    <recommendedName>
        <fullName evidence="1">PB1-like domain-containing protein</fullName>
    </recommendedName>
</protein>
<sequence>MGDMNPDYFFVTYMMKTFKMELKYNNIAELWCSLREEGLEIGLSRLHSNKDVLWIIERLERAASNGIHVYVVHGKNVTNYFTPIEGSSKGVVEGSSKSVDEDIAEGTITVHDEASEDLGQGESGVGVGEGEGVGQGGVVMWWRMR</sequence>
<evidence type="ECO:0000313" key="2">
    <source>
        <dbReference type="EMBL" id="KAB1212899.1"/>
    </source>
</evidence>
<name>A0A6A1VJ19_9ROSI</name>
<comment type="caution">
    <text evidence="2">The sequence shown here is derived from an EMBL/GenBank/DDBJ whole genome shotgun (WGS) entry which is preliminary data.</text>
</comment>
<keyword evidence="3" id="KW-1185">Reference proteome</keyword>
<organism evidence="2 3">
    <name type="scientific">Morella rubra</name>
    <name type="common">Chinese bayberry</name>
    <dbReference type="NCBI Taxonomy" id="262757"/>
    <lineage>
        <taxon>Eukaryota</taxon>
        <taxon>Viridiplantae</taxon>
        <taxon>Streptophyta</taxon>
        <taxon>Embryophyta</taxon>
        <taxon>Tracheophyta</taxon>
        <taxon>Spermatophyta</taxon>
        <taxon>Magnoliopsida</taxon>
        <taxon>eudicotyledons</taxon>
        <taxon>Gunneridae</taxon>
        <taxon>Pentapetalae</taxon>
        <taxon>rosids</taxon>
        <taxon>fabids</taxon>
        <taxon>Fagales</taxon>
        <taxon>Myricaceae</taxon>
        <taxon>Morella</taxon>
    </lineage>
</organism>
<dbReference type="EMBL" id="RXIC02000023">
    <property type="protein sequence ID" value="KAB1212899.1"/>
    <property type="molecule type" value="Genomic_DNA"/>
</dbReference>
<gene>
    <name evidence="2" type="ORF">CJ030_MR5G010199</name>
</gene>
<proteinExistence type="predicted"/>
<dbReference type="Proteomes" id="UP000516437">
    <property type="component" value="Chromosome 5"/>
</dbReference>
<reference evidence="2 3" key="1">
    <citation type="journal article" date="2019" name="Plant Biotechnol. J.">
        <title>The red bayberry genome and genetic basis of sex determination.</title>
        <authorList>
            <person name="Jia H.M."/>
            <person name="Jia H.J."/>
            <person name="Cai Q.L."/>
            <person name="Wang Y."/>
            <person name="Zhao H.B."/>
            <person name="Yang W.F."/>
            <person name="Wang G.Y."/>
            <person name="Li Y.H."/>
            <person name="Zhan D.L."/>
            <person name="Shen Y.T."/>
            <person name="Niu Q.F."/>
            <person name="Chang L."/>
            <person name="Qiu J."/>
            <person name="Zhao L."/>
            <person name="Xie H.B."/>
            <person name="Fu W.Y."/>
            <person name="Jin J."/>
            <person name="Li X.W."/>
            <person name="Jiao Y."/>
            <person name="Zhou C.C."/>
            <person name="Tu T."/>
            <person name="Chai C.Y."/>
            <person name="Gao J.L."/>
            <person name="Fan L.J."/>
            <person name="van de Weg E."/>
            <person name="Wang J.Y."/>
            <person name="Gao Z.S."/>
        </authorList>
    </citation>
    <scope>NUCLEOTIDE SEQUENCE [LARGE SCALE GENOMIC DNA]</scope>
    <source>
        <tissue evidence="2">Leaves</tissue>
    </source>
</reference>